<dbReference type="Pfam" id="PF00329">
    <property type="entry name" value="Complex1_30kDa"/>
    <property type="match status" value="1"/>
</dbReference>
<sequence>MHDYLVQGFGAYLVDYGEESIFIDPQKIEEVCEYLRSSPELEFSFLNSITAVDYVEYFEVVYHITSFSYNTKAVLKVRVYGREEPVLPSVCSVWPGANFQEREIFDLMGLSFKGHPNLKRIMLWEGFPGHPHRRDFEDVVKY</sequence>
<dbReference type="PANTHER" id="PTHR10884">
    <property type="entry name" value="NADH DEHYDROGENASE UBIQUINONE IRON-SULFUR PROTEIN 3"/>
    <property type="match status" value="1"/>
</dbReference>
<evidence type="ECO:0000313" key="4">
    <source>
        <dbReference type="EMBL" id="SVD68484.1"/>
    </source>
</evidence>
<dbReference type="PROSITE" id="PS00542">
    <property type="entry name" value="COMPLEX1_30K"/>
    <property type="match status" value="1"/>
</dbReference>
<proteinExistence type="inferred from homology"/>
<organism evidence="4">
    <name type="scientific">marine metagenome</name>
    <dbReference type="NCBI Taxonomy" id="408172"/>
    <lineage>
        <taxon>unclassified sequences</taxon>
        <taxon>metagenomes</taxon>
        <taxon>ecological metagenomes</taxon>
    </lineage>
</organism>
<evidence type="ECO:0000259" key="3">
    <source>
        <dbReference type="Pfam" id="PF00329"/>
    </source>
</evidence>
<dbReference type="Gene3D" id="3.30.460.80">
    <property type="entry name" value="NADH:ubiquinone oxidoreductase, 30kDa subunit"/>
    <property type="match status" value="1"/>
</dbReference>
<evidence type="ECO:0000256" key="1">
    <source>
        <dbReference type="ARBA" id="ARBA00007569"/>
    </source>
</evidence>
<reference evidence="4" key="1">
    <citation type="submission" date="2018-05" db="EMBL/GenBank/DDBJ databases">
        <authorList>
            <person name="Lanie J.A."/>
            <person name="Ng W.-L."/>
            <person name="Kazmierczak K.M."/>
            <person name="Andrzejewski T.M."/>
            <person name="Davidsen T.M."/>
            <person name="Wayne K.J."/>
            <person name="Tettelin H."/>
            <person name="Glass J.I."/>
            <person name="Rusch D."/>
            <person name="Podicherti R."/>
            <person name="Tsui H.-C.T."/>
            <person name="Winkler M.E."/>
        </authorList>
    </citation>
    <scope>NUCLEOTIDE SEQUENCE</scope>
</reference>
<comment type="similarity">
    <text evidence="1">Belongs to the complex I 30 kDa subunit family.</text>
</comment>
<dbReference type="InterPro" id="IPR001268">
    <property type="entry name" value="NADH_UbQ_OxRdtase_30kDa_su"/>
</dbReference>
<keyword evidence="2" id="KW-0813">Transport</keyword>
<dbReference type="GO" id="GO:0016651">
    <property type="term" value="F:oxidoreductase activity, acting on NAD(P)H"/>
    <property type="evidence" value="ECO:0007669"/>
    <property type="project" value="InterPro"/>
</dbReference>
<dbReference type="InterPro" id="IPR037232">
    <property type="entry name" value="NADH_quin_OxRdtase_su_C/D-like"/>
</dbReference>
<evidence type="ECO:0000256" key="2">
    <source>
        <dbReference type="ARBA" id="ARBA00022448"/>
    </source>
</evidence>
<dbReference type="PANTHER" id="PTHR10884:SF14">
    <property type="entry name" value="NADH DEHYDROGENASE [UBIQUINONE] IRON-SULFUR PROTEIN 3, MITOCHONDRIAL"/>
    <property type="match status" value="1"/>
</dbReference>
<gene>
    <name evidence="4" type="ORF">METZ01_LOCUS421338</name>
</gene>
<protein>
    <recommendedName>
        <fullName evidence="3">NADH:ubiquinone oxidoreductase 30kDa subunit domain-containing protein</fullName>
    </recommendedName>
</protein>
<dbReference type="SUPFAM" id="SSF143243">
    <property type="entry name" value="Nqo5-like"/>
    <property type="match status" value="1"/>
</dbReference>
<dbReference type="InterPro" id="IPR020396">
    <property type="entry name" value="NADH_UbQ_OxRdtase_CS"/>
</dbReference>
<dbReference type="EMBL" id="UINC01166496">
    <property type="protein sequence ID" value="SVD68484.1"/>
    <property type="molecule type" value="Genomic_DNA"/>
</dbReference>
<dbReference type="GO" id="GO:0008137">
    <property type="term" value="F:NADH dehydrogenase (ubiquinone) activity"/>
    <property type="evidence" value="ECO:0007669"/>
    <property type="project" value="InterPro"/>
</dbReference>
<name>A0A382XC93_9ZZZZ</name>
<feature type="domain" description="NADH:ubiquinone oxidoreductase 30kDa subunit" evidence="3">
    <location>
        <begin position="23"/>
        <end position="137"/>
    </location>
</feature>
<accession>A0A382XC93</accession>
<dbReference type="AlphaFoldDB" id="A0A382XC93"/>